<evidence type="ECO:0000313" key="3">
    <source>
        <dbReference type="Proteomes" id="UP000076858"/>
    </source>
</evidence>
<dbReference type="EMBL" id="LRGB01000642">
    <property type="protein sequence ID" value="KZS17353.1"/>
    <property type="molecule type" value="Genomic_DNA"/>
</dbReference>
<keyword evidence="1" id="KW-1133">Transmembrane helix</keyword>
<keyword evidence="1" id="KW-0472">Membrane</keyword>
<feature type="transmembrane region" description="Helical" evidence="1">
    <location>
        <begin position="21"/>
        <end position="40"/>
    </location>
</feature>
<gene>
    <name evidence="2" type="ORF">APZ42_016966</name>
</gene>
<name>A0A165A9Y4_9CRUS</name>
<reference evidence="2 3" key="1">
    <citation type="submission" date="2016-03" db="EMBL/GenBank/DDBJ databases">
        <title>EvidentialGene: Evidence-directed Construction of Genes on Genomes.</title>
        <authorList>
            <person name="Gilbert D.G."/>
            <person name="Choi J.-H."/>
            <person name="Mockaitis K."/>
            <person name="Colbourne J."/>
            <person name="Pfrender M."/>
        </authorList>
    </citation>
    <scope>NUCLEOTIDE SEQUENCE [LARGE SCALE GENOMIC DNA]</scope>
    <source>
        <strain evidence="2 3">Xinb3</strain>
        <tissue evidence="2">Complete organism</tissue>
    </source>
</reference>
<evidence type="ECO:0000313" key="2">
    <source>
        <dbReference type="EMBL" id="KZS17353.1"/>
    </source>
</evidence>
<sequence length="70" mass="8110">MCFALCKNTSPVGIKKTKTKIRMREIIPVASFIFLFYSFSSREKTLMLRCSWWVIFPLGIGCSIQLSKTR</sequence>
<dbReference type="AlphaFoldDB" id="A0A165A9Y4"/>
<feature type="transmembrane region" description="Helical" evidence="1">
    <location>
        <begin position="46"/>
        <end position="66"/>
    </location>
</feature>
<proteinExistence type="predicted"/>
<accession>A0A165A9Y4</accession>
<organism evidence="2 3">
    <name type="scientific">Daphnia magna</name>
    <dbReference type="NCBI Taxonomy" id="35525"/>
    <lineage>
        <taxon>Eukaryota</taxon>
        <taxon>Metazoa</taxon>
        <taxon>Ecdysozoa</taxon>
        <taxon>Arthropoda</taxon>
        <taxon>Crustacea</taxon>
        <taxon>Branchiopoda</taxon>
        <taxon>Diplostraca</taxon>
        <taxon>Cladocera</taxon>
        <taxon>Anomopoda</taxon>
        <taxon>Daphniidae</taxon>
        <taxon>Daphnia</taxon>
    </lineage>
</organism>
<protein>
    <submittedName>
        <fullName evidence="2">Uncharacterized protein</fullName>
    </submittedName>
</protein>
<comment type="caution">
    <text evidence="2">The sequence shown here is derived from an EMBL/GenBank/DDBJ whole genome shotgun (WGS) entry which is preliminary data.</text>
</comment>
<evidence type="ECO:0000256" key="1">
    <source>
        <dbReference type="SAM" id="Phobius"/>
    </source>
</evidence>
<keyword evidence="3" id="KW-1185">Reference proteome</keyword>
<keyword evidence="1" id="KW-0812">Transmembrane</keyword>
<dbReference type="Proteomes" id="UP000076858">
    <property type="component" value="Unassembled WGS sequence"/>
</dbReference>